<keyword evidence="4 6" id="KW-0143">Chaperone</keyword>
<comment type="caution">
    <text evidence="9">The sequence shown here is derived from an EMBL/GenBank/DDBJ whole genome shotgun (WGS) entry which is preliminary data.</text>
</comment>
<proteinExistence type="inferred from homology"/>
<name>A0A5B1CQ08_9BACT</name>
<dbReference type="Proteomes" id="UP000322699">
    <property type="component" value="Unassembled WGS sequence"/>
</dbReference>
<dbReference type="NCBIfam" id="NF009488">
    <property type="entry name" value="PRK12850.1"/>
    <property type="match status" value="1"/>
</dbReference>
<comment type="similarity">
    <text evidence="1 6 7">Belongs to the chaperonin (HSP60) family.</text>
</comment>
<dbReference type="AlphaFoldDB" id="A0A5B1CQ08"/>
<dbReference type="Gene3D" id="3.50.7.10">
    <property type="entry name" value="GroEL"/>
    <property type="match status" value="1"/>
</dbReference>
<dbReference type="GO" id="GO:0005737">
    <property type="term" value="C:cytoplasm"/>
    <property type="evidence" value="ECO:0007669"/>
    <property type="project" value="UniProtKB-SubCell"/>
</dbReference>
<dbReference type="Pfam" id="PF00118">
    <property type="entry name" value="Cpn60_TCP1"/>
    <property type="match status" value="1"/>
</dbReference>
<dbReference type="InterPro" id="IPR027413">
    <property type="entry name" value="GROEL-like_equatorial_sf"/>
</dbReference>
<evidence type="ECO:0000313" key="9">
    <source>
        <dbReference type="EMBL" id="KAA1262321.1"/>
    </source>
</evidence>
<keyword evidence="3 6" id="KW-0067">ATP-binding</keyword>
<keyword evidence="5 6" id="KW-0413">Isomerase</keyword>
<dbReference type="GO" id="GO:0140662">
    <property type="term" value="F:ATP-dependent protein folding chaperone"/>
    <property type="evidence" value="ECO:0007669"/>
    <property type="project" value="InterPro"/>
</dbReference>
<dbReference type="CDD" id="cd03344">
    <property type="entry name" value="GroEL"/>
    <property type="match status" value="1"/>
</dbReference>
<comment type="function">
    <text evidence="6 8">Together with its co-chaperonin GroES, plays an essential role in assisting protein folding. The GroEL-GroES system forms a nano-cage that allows encapsulation of the non-native substrate proteins and provides a physical environment optimized to promote and accelerate protein folding.</text>
</comment>
<reference evidence="9 10" key="1">
    <citation type="submission" date="2019-08" db="EMBL/GenBank/DDBJ databases">
        <title>Deep-cultivation of Planctomycetes and their phenomic and genomic characterization uncovers novel biology.</title>
        <authorList>
            <person name="Wiegand S."/>
            <person name="Jogler M."/>
            <person name="Boedeker C."/>
            <person name="Pinto D."/>
            <person name="Vollmers J."/>
            <person name="Rivas-Marin E."/>
            <person name="Kohn T."/>
            <person name="Peeters S.H."/>
            <person name="Heuer A."/>
            <person name="Rast P."/>
            <person name="Oberbeckmann S."/>
            <person name="Bunk B."/>
            <person name="Jeske O."/>
            <person name="Meyerdierks A."/>
            <person name="Storesund J.E."/>
            <person name="Kallscheuer N."/>
            <person name="Luecker S."/>
            <person name="Lage O.M."/>
            <person name="Pohl T."/>
            <person name="Merkel B.J."/>
            <person name="Hornburger P."/>
            <person name="Mueller R.-W."/>
            <person name="Bruemmer F."/>
            <person name="Labrenz M."/>
            <person name="Spormann A.M."/>
            <person name="Op Den Camp H."/>
            <person name="Overmann J."/>
            <person name="Amann R."/>
            <person name="Jetten M.S.M."/>
            <person name="Mascher T."/>
            <person name="Medema M.H."/>
            <person name="Devos D.P."/>
            <person name="Kaster A.-K."/>
            <person name="Ovreas L."/>
            <person name="Rohde M."/>
            <person name="Galperin M.Y."/>
            <person name="Jogler C."/>
        </authorList>
    </citation>
    <scope>NUCLEOTIDE SEQUENCE [LARGE SCALE GENOMIC DNA]</scope>
    <source>
        <strain evidence="9 10">LF1</strain>
    </source>
</reference>
<evidence type="ECO:0000256" key="2">
    <source>
        <dbReference type="ARBA" id="ARBA00022741"/>
    </source>
</evidence>
<dbReference type="GO" id="GO:0051082">
    <property type="term" value="F:unfolded protein binding"/>
    <property type="evidence" value="ECO:0007669"/>
    <property type="project" value="UniProtKB-UniRule"/>
</dbReference>
<dbReference type="InterPro" id="IPR001844">
    <property type="entry name" value="Cpn60/GroEL"/>
</dbReference>
<evidence type="ECO:0000256" key="8">
    <source>
        <dbReference type="RuleBase" id="RU000419"/>
    </source>
</evidence>
<dbReference type="GO" id="GO:0016853">
    <property type="term" value="F:isomerase activity"/>
    <property type="evidence" value="ECO:0007669"/>
    <property type="project" value="UniProtKB-KW"/>
</dbReference>
<dbReference type="InterPro" id="IPR002423">
    <property type="entry name" value="Cpn60/GroEL/TCP-1"/>
</dbReference>
<evidence type="ECO:0000256" key="6">
    <source>
        <dbReference type="HAMAP-Rule" id="MF_00600"/>
    </source>
</evidence>
<organism evidence="9 10">
    <name type="scientific">Rubripirellula obstinata</name>
    <dbReference type="NCBI Taxonomy" id="406547"/>
    <lineage>
        <taxon>Bacteria</taxon>
        <taxon>Pseudomonadati</taxon>
        <taxon>Planctomycetota</taxon>
        <taxon>Planctomycetia</taxon>
        <taxon>Pirellulales</taxon>
        <taxon>Pirellulaceae</taxon>
        <taxon>Rubripirellula</taxon>
    </lineage>
</organism>
<dbReference type="NCBIfam" id="NF009489">
    <property type="entry name" value="PRK12851.1"/>
    <property type="match status" value="1"/>
</dbReference>
<feature type="binding site" evidence="6">
    <location>
        <position position="416"/>
    </location>
    <ligand>
        <name>ATP</name>
        <dbReference type="ChEBI" id="CHEBI:30616"/>
    </ligand>
</feature>
<dbReference type="NCBIfam" id="TIGR02348">
    <property type="entry name" value="GroEL"/>
    <property type="match status" value="1"/>
</dbReference>
<comment type="subcellular location">
    <subcellularLocation>
        <location evidence="6">Cytoplasm</location>
    </subcellularLocation>
</comment>
<dbReference type="NCBIfam" id="NF009487">
    <property type="entry name" value="PRK12849.1"/>
    <property type="match status" value="1"/>
</dbReference>
<evidence type="ECO:0000256" key="5">
    <source>
        <dbReference type="ARBA" id="ARBA00023235"/>
    </source>
</evidence>
<dbReference type="Gene3D" id="1.10.560.10">
    <property type="entry name" value="GroEL-like equatorial domain"/>
    <property type="match status" value="1"/>
</dbReference>
<dbReference type="RefSeq" id="WP_068259652.1">
    <property type="nucleotide sequence ID" value="NZ_LWSK01000011.1"/>
</dbReference>
<keyword evidence="2 6" id="KW-0547">Nucleotide-binding</keyword>
<keyword evidence="6" id="KW-0963">Cytoplasm</keyword>
<dbReference type="SUPFAM" id="SSF54849">
    <property type="entry name" value="GroEL-intermediate domain like"/>
    <property type="match status" value="1"/>
</dbReference>
<dbReference type="FunFam" id="3.50.7.10:FF:000001">
    <property type="entry name" value="60 kDa chaperonin"/>
    <property type="match status" value="1"/>
</dbReference>
<feature type="binding site" evidence="6">
    <location>
        <position position="498"/>
    </location>
    <ligand>
        <name>ATP</name>
        <dbReference type="ChEBI" id="CHEBI:30616"/>
    </ligand>
</feature>
<comment type="subunit">
    <text evidence="6 8">Forms a cylinder of 14 subunits composed of two heptameric rings stacked back-to-back. Interacts with the co-chaperonin GroES.</text>
</comment>
<dbReference type="EMBL" id="VRLW01000001">
    <property type="protein sequence ID" value="KAA1262321.1"/>
    <property type="molecule type" value="Genomic_DNA"/>
</dbReference>
<keyword evidence="10" id="KW-1185">Reference proteome</keyword>
<dbReference type="InterPro" id="IPR027410">
    <property type="entry name" value="TCP-1-like_intermed_sf"/>
</dbReference>
<dbReference type="PANTHER" id="PTHR45633">
    <property type="entry name" value="60 KDA HEAT SHOCK PROTEIN, MITOCHONDRIAL"/>
    <property type="match status" value="1"/>
</dbReference>
<dbReference type="SUPFAM" id="SSF52029">
    <property type="entry name" value="GroEL apical domain-like"/>
    <property type="match status" value="1"/>
</dbReference>
<dbReference type="HAMAP" id="MF_00600">
    <property type="entry name" value="CH60"/>
    <property type="match status" value="1"/>
</dbReference>
<feature type="binding site" evidence="6">
    <location>
        <begin position="29"/>
        <end position="32"/>
    </location>
    <ligand>
        <name>ATP</name>
        <dbReference type="ChEBI" id="CHEBI:30616"/>
    </ligand>
</feature>
<evidence type="ECO:0000313" key="10">
    <source>
        <dbReference type="Proteomes" id="UP000322699"/>
    </source>
</evidence>
<evidence type="ECO:0000256" key="4">
    <source>
        <dbReference type="ARBA" id="ARBA00023186"/>
    </source>
</evidence>
<evidence type="ECO:0000256" key="3">
    <source>
        <dbReference type="ARBA" id="ARBA00022840"/>
    </source>
</evidence>
<dbReference type="SUPFAM" id="SSF48592">
    <property type="entry name" value="GroEL equatorial domain-like"/>
    <property type="match status" value="1"/>
</dbReference>
<accession>A0A5B1CQ08</accession>
<dbReference type="GO" id="GO:0042026">
    <property type="term" value="P:protein refolding"/>
    <property type="evidence" value="ECO:0007669"/>
    <property type="project" value="UniProtKB-UniRule"/>
</dbReference>
<dbReference type="GO" id="GO:0005524">
    <property type="term" value="F:ATP binding"/>
    <property type="evidence" value="ECO:0007669"/>
    <property type="project" value="UniProtKB-UniRule"/>
</dbReference>
<gene>
    <name evidence="9" type="primary">groL5</name>
    <name evidence="6" type="synonym">groEL</name>
    <name evidence="6" type="synonym">groL</name>
    <name evidence="9" type="ORF">LF1_48850</name>
</gene>
<dbReference type="NCBIfam" id="NF000592">
    <property type="entry name" value="PRK00013.1"/>
    <property type="match status" value="1"/>
</dbReference>
<evidence type="ECO:0000256" key="7">
    <source>
        <dbReference type="RuleBase" id="RU000418"/>
    </source>
</evidence>
<comment type="caution">
    <text evidence="6">Lacks conserved residue(s) required for the propagation of feature annotation.</text>
</comment>
<dbReference type="InterPro" id="IPR027409">
    <property type="entry name" value="GroEL-like_apical_dom_sf"/>
</dbReference>
<feature type="binding site" evidence="6">
    <location>
        <position position="50"/>
    </location>
    <ligand>
        <name>ATP</name>
        <dbReference type="ChEBI" id="CHEBI:30616"/>
    </ligand>
</feature>
<dbReference type="OrthoDB" id="9766614at2"/>
<dbReference type="Gene3D" id="3.30.260.10">
    <property type="entry name" value="TCP-1-like chaperonin intermediate domain"/>
    <property type="match status" value="1"/>
</dbReference>
<sequence>MAKQIVFDDDARGPLLAGVSKLARAVRSTLGPRGRNAVLDKGWGSPKVTKDGVTVAEDIDLDDPFENLGAQLVKEAASKTNDVAGDGTTTATVLAEAIFREGLKMVATGADPMALTRGINKAVEATSKEIAKLATPIRENNKSDIKQVATIAGNNDPLIGEVLADAFTKVGKNGVITVEEGRSSETYVDVVEGMQFDRGFLSPHFVTNQDDVSVEFDDCHILLFEDKISNNKKMIPLLEAMSKAKKPLLIIAEDVEGEALATLVVNKMRGILSACAVKAPGYGDRRKAIMGDIAALTGGKAIFKDLGIDLESVKMSDLGRAKKVRITSDGTTIVSGGGSKSDIEGRVAQIRREIEGTDSDYDREKLQERLAKLAGGVAQINVGAATETEMKERKALIDDARAATQAALEEGIVPGGGTALLRCRKAIEKLEAATEGDQKLGVRIILNCLDQPLRAIANNAGLDGAVVVNRVLQMKGKTDGYDANAEKYCDLVAGGIVDPAKVVRTSLTNAASVACLLLTTESLVVDIPVEEEPGGGDHSHDHGMGGGMGGGMPGMGGMGGMDMGGMGGMGGMM</sequence>
<feature type="binding site" evidence="6">
    <location>
        <begin position="86"/>
        <end position="90"/>
    </location>
    <ligand>
        <name>ATP</name>
        <dbReference type="ChEBI" id="CHEBI:30616"/>
    </ligand>
</feature>
<dbReference type="PRINTS" id="PR00298">
    <property type="entry name" value="CHAPERONIN60"/>
</dbReference>
<protein>
    <recommendedName>
        <fullName evidence="6">Chaperonin GroEL</fullName>
        <ecNumber evidence="6">5.6.1.7</ecNumber>
    </recommendedName>
    <alternativeName>
        <fullName evidence="6">60 kDa chaperonin</fullName>
    </alternativeName>
    <alternativeName>
        <fullName evidence="6">Chaperonin-60</fullName>
        <shortName evidence="6">Cpn60</shortName>
    </alternativeName>
</protein>
<dbReference type="EC" id="5.6.1.7" evidence="6"/>
<evidence type="ECO:0000256" key="1">
    <source>
        <dbReference type="ARBA" id="ARBA00006607"/>
    </source>
</evidence>